<evidence type="ECO:0000256" key="5">
    <source>
        <dbReference type="ARBA" id="ARBA00023136"/>
    </source>
</evidence>
<reference evidence="7 8" key="1">
    <citation type="submission" date="2019-07" db="EMBL/GenBank/DDBJ databases">
        <title>Whole genome shotgun sequence of Segetibacter aerophilus NBRC 106135.</title>
        <authorList>
            <person name="Hosoyama A."/>
            <person name="Uohara A."/>
            <person name="Ohji S."/>
            <person name="Ichikawa N."/>
        </authorList>
    </citation>
    <scope>NUCLEOTIDE SEQUENCE [LARGE SCALE GENOMIC DNA]</scope>
    <source>
        <strain evidence="7 8">NBRC 106135</strain>
    </source>
</reference>
<comment type="caution">
    <text evidence="7">The sequence shown here is derived from an EMBL/GenBank/DDBJ whole genome shotgun (WGS) entry which is preliminary data.</text>
</comment>
<dbReference type="NCBIfam" id="TIGR00765">
    <property type="entry name" value="yihY_not_rbn"/>
    <property type="match status" value="1"/>
</dbReference>
<dbReference type="Pfam" id="PF03631">
    <property type="entry name" value="Virul_fac_BrkB"/>
    <property type="match status" value="1"/>
</dbReference>
<sequence length="331" mass="35903">MLQRAIMRKKITAKGLFEVLKNAFTGFGDDKVTKLSGSLAYYTIFSMGPLLVVIISLCGLFLGREAVEGKIYNTLTGFVGADTAGQLQEIIKNASLAGKSKIAAIIGAITLIVGATTVFAEIQDSINGIWGLKPKPKRGWLKMLQNRFLSFSVIVSLGFLLLVSLGITAIIDGFSERLRSHFPDVTVVVFYIVNVAITLAVTTLIFGVIFKVLPDAKIKWKDVIAGAIATSLLFMLGKFAISFYISKSDIGTTYGTAGSMVVLLLWIYYSSIILYFGAEFTKAYAIKFGSEIHPNHYAVTTKVVEVETGGQSVQKAEATDVKTVPKVPEKK</sequence>
<evidence type="ECO:0000313" key="8">
    <source>
        <dbReference type="Proteomes" id="UP000321513"/>
    </source>
</evidence>
<evidence type="ECO:0000313" key="7">
    <source>
        <dbReference type="EMBL" id="GEO10399.1"/>
    </source>
</evidence>
<gene>
    <name evidence="7" type="ORF">SAE01_28950</name>
</gene>
<dbReference type="EMBL" id="BJYT01000010">
    <property type="protein sequence ID" value="GEO10399.1"/>
    <property type="molecule type" value="Genomic_DNA"/>
</dbReference>
<feature type="transmembrane region" description="Helical" evidence="6">
    <location>
        <begin position="257"/>
        <end position="278"/>
    </location>
</feature>
<dbReference type="AlphaFoldDB" id="A0A512BEK6"/>
<feature type="transmembrane region" description="Helical" evidence="6">
    <location>
        <begin position="148"/>
        <end position="171"/>
    </location>
</feature>
<feature type="transmembrane region" description="Helical" evidence="6">
    <location>
        <begin position="225"/>
        <end position="245"/>
    </location>
</feature>
<dbReference type="PIRSF" id="PIRSF035875">
    <property type="entry name" value="RNase_BN"/>
    <property type="match status" value="1"/>
</dbReference>
<dbReference type="GO" id="GO:0005886">
    <property type="term" value="C:plasma membrane"/>
    <property type="evidence" value="ECO:0007669"/>
    <property type="project" value="UniProtKB-SubCell"/>
</dbReference>
<evidence type="ECO:0000256" key="3">
    <source>
        <dbReference type="ARBA" id="ARBA00022692"/>
    </source>
</evidence>
<keyword evidence="5 6" id="KW-0472">Membrane</keyword>
<evidence type="ECO:0000256" key="4">
    <source>
        <dbReference type="ARBA" id="ARBA00022989"/>
    </source>
</evidence>
<protein>
    <submittedName>
        <fullName evidence="7">Serum resistance protein BrkB</fullName>
    </submittedName>
</protein>
<evidence type="ECO:0000256" key="1">
    <source>
        <dbReference type="ARBA" id="ARBA00004651"/>
    </source>
</evidence>
<dbReference type="InterPro" id="IPR017039">
    <property type="entry name" value="Virul_fac_BrkB"/>
</dbReference>
<keyword evidence="3 6" id="KW-0812">Transmembrane</keyword>
<feature type="transmembrane region" description="Helical" evidence="6">
    <location>
        <begin position="191"/>
        <end position="213"/>
    </location>
</feature>
<comment type="subcellular location">
    <subcellularLocation>
        <location evidence="1">Cell membrane</location>
        <topology evidence="1">Multi-pass membrane protein</topology>
    </subcellularLocation>
</comment>
<feature type="transmembrane region" description="Helical" evidence="6">
    <location>
        <begin position="102"/>
        <end position="120"/>
    </location>
</feature>
<accession>A0A512BEK6</accession>
<evidence type="ECO:0000256" key="2">
    <source>
        <dbReference type="ARBA" id="ARBA00022475"/>
    </source>
</evidence>
<name>A0A512BEK6_9BACT</name>
<dbReference type="PANTHER" id="PTHR30213">
    <property type="entry name" value="INNER MEMBRANE PROTEIN YHJD"/>
    <property type="match status" value="1"/>
</dbReference>
<keyword evidence="8" id="KW-1185">Reference proteome</keyword>
<feature type="transmembrane region" description="Helical" evidence="6">
    <location>
        <begin position="39"/>
        <end position="62"/>
    </location>
</feature>
<proteinExistence type="predicted"/>
<organism evidence="7 8">
    <name type="scientific">Segetibacter aerophilus</name>
    <dbReference type="NCBI Taxonomy" id="670293"/>
    <lineage>
        <taxon>Bacteria</taxon>
        <taxon>Pseudomonadati</taxon>
        <taxon>Bacteroidota</taxon>
        <taxon>Chitinophagia</taxon>
        <taxon>Chitinophagales</taxon>
        <taxon>Chitinophagaceae</taxon>
        <taxon>Segetibacter</taxon>
    </lineage>
</organism>
<dbReference type="PANTHER" id="PTHR30213:SF1">
    <property type="entry name" value="INNER MEMBRANE PROTEIN YHJD"/>
    <property type="match status" value="1"/>
</dbReference>
<dbReference type="Proteomes" id="UP000321513">
    <property type="component" value="Unassembled WGS sequence"/>
</dbReference>
<keyword evidence="2" id="KW-1003">Cell membrane</keyword>
<evidence type="ECO:0000256" key="6">
    <source>
        <dbReference type="SAM" id="Phobius"/>
    </source>
</evidence>
<keyword evidence="4 6" id="KW-1133">Transmembrane helix</keyword>